<keyword evidence="5" id="KW-1185">Reference proteome</keyword>
<dbReference type="GO" id="GO:0003677">
    <property type="term" value="F:DNA binding"/>
    <property type="evidence" value="ECO:0007669"/>
    <property type="project" value="InterPro"/>
</dbReference>
<reference evidence="4 5" key="1">
    <citation type="submission" date="2020-01" db="EMBL/GenBank/DDBJ databases">
        <title>Identification and distribution of gene clusters putatively required for synthesis of sphingolipid metabolism inhibitors in phylogenetically diverse species of the filamentous fungus Fusarium.</title>
        <authorList>
            <person name="Kim H.-S."/>
            <person name="Busman M."/>
            <person name="Brown D.W."/>
            <person name="Divon H."/>
            <person name="Uhlig S."/>
            <person name="Proctor R.H."/>
        </authorList>
    </citation>
    <scope>NUCLEOTIDE SEQUENCE [LARGE SCALE GENOMIC DNA]</scope>
    <source>
        <strain evidence="4 5">NRRL 20459</strain>
    </source>
</reference>
<proteinExistence type="predicted"/>
<accession>A0A8H4L468</accession>
<sequence length="439" mass="49377">MRESRRKRVTRAWGLKCVQNLESTQGDVDCQTCLDRNLACTTTRPKGKRGRPRSSVKAPARDGLPIDEARANRSPLTSSLRGQAILEKLGKVYIEIIHPSYPFIDEEQVQALCSAIHKDQYKSDYILLLAMCAVGALAVSENSSTDSPVDQILETHHETYFYNAIDCVPFRIRHCRSLNHMSAFGLLALYSLRVGNFSSLHRYLALYHALVALDGLHDELRWPPNLCMKELETRRRLFWCMYRLEIHSACLLGHIVRLPQSQASVTCPAEYGYQGDYDHSWIDGWNYTNDLFRLIEQALVKMRSPSTGGSLLPVEVLSTHPSGPMEVLQDLKLRKPAWCILKEGLEDSTGQTQQVVQTIHITCTESLLSVMILLSSHAPMKEIIAEVEALLNEITSFPVDLVKKADTSVVQQLAGIGHLLHSSLRKYHDADKKGAKNAM</sequence>
<evidence type="ECO:0000259" key="3">
    <source>
        <dbReference type="Pfam" id="PF04082"/>
    </source>
</evidence>
<organism evidence="4 5">
    <name type="scientific">Fusarium albosuccineum</name>
    <dbReference type="NCBI Taxonomy" id="1237068"/>
    <lineage>
        <taxon>Eukaryota</taxon>
        <taxon>Fungi</taxon>
        <taxon>Dikarya</taxon>
        <taxon>Ascomycota</taxon>
        <taxon>Pezizomycotina</taxon>
        <taxon>Sordariomycetes</taxon>
        <taxon>Hypocreomycetidae</taxon>
        <taxon>Hypocreales</taxon>
        <taxon>Nectriaceae</taxon>
        <taxon>Fusarium</taxon>
        <taxon>Fusarium decemcellulare species complex</taxon>
    </lineage>
</organism>
<feature type="domain" description="Xylanolytic transcriptional activator regulatory" evidence="3">
    <location>
        <begin position="92"/>
        <end position="270"/>
    </location>
</feature>
<name>A0A8H4L468_9HYPO</name>
<dbReference type="Pfam" id="PF04082">
    <property type="entry name" value="Fungal_trans"/>
    <property type="match status" value="1"/>
</dbReference>
<protein>
    <submittedName>
        <fullName evidence="4">C6 transcription factor</fullName>
    </submittedName>
</protein>
<dbReference type="OrthoDB" id="2123952at2759"/>
<dbReference type="GO" id="GO:0008270">
    <property type="term" value="F:zinc ion binding"/>
    <property type="evidence" value="ECO:0007669"/>
    <property type="project" value="InterPro"/>
</dbReference>
<dbReference type="InterPro" id="IPR050987">
    <property type="entry name" value="AtrR-like"/>
</dbReference>
<feature type="compositionally biased region" description="Basic residues" evidence="2">
    <location>
        <begin position="45"/>
        <end position="54"/>
    </location>
</feature>
<dbReference type="Proteomes" id="UP000554235">
    <property type="component" value="Unassembled WGS sequence"/>
</dbReference>
<dbReference type="GO" id="GO:0006351">
    <property type="term" value="P:DNA-templated transcription"/>
    <property type="evidence" value="ECO:0007669"/>
    <property type="project" value="InterPro"/>
</dbReference>
<dbReference type="PANTHER" id="PTHR46910:SF18">
    <property type="entry name" value="ZN(II)2CYS6 TRANSCRIPTION FACTOR (EUROFUNG)"/>
    <property type="match status" value="1"/>
</dbReference>
<dbReference type="PANTHER" id="PTHR46910">
    <property type="entry name" value="TRANSCRIPTION FACTOR PDR1"/>
    <property type="match status" value="1"/>
</dbReference>
<comment type="caution">
    <text evidence="4">The sequence shown here is derived from an EMBL/GenBank/DDBJ whole genome shotgun (WGS) entry which is preliminary data.</text>
</comment>
<dbReference type="GO" id="GO:0003700">
    <property type="term" value="F:DNA-binding transcription factor activity"/>
    <property type="evidence" value="ECO:0007669"/>
    <property type="project" value="InterPro"/>
</dbReference>
<evidence type="ECO:0000256" key="1">
    <source>
        <dbReference type="ARBA" id="ARBA00023242"/>
    </source>
</evidence>
<dbReference type="CDD" id="cd12148">
    <property type="entry name" value="fungal_TF_MHR"/>
    <property type="match status" value="1"/>
</dbReference>
<dbReference type="InterPro" id="IPR007219">
    <property type="entry name" value="XnlR_reg_dom"/>
</dbReference>
<keyword evidence="1" id="KW-0539">Nucleus</keyword>
<evidence type="ECO:0000313" key="4">
    <source>
        <dbReference type="EMBL" id="KAF4462622.1"/>
    </source>
</evidence>
<evidence type="ECO:0000256" key="2">
    <source>
        <dbReference type="SAM" id="MobiDB-lite"/>
    </source>
</evidence>
<gene>
    <name evidence="4" type="ORF">FALBO_10563</name>
</gene>
<dbReference type="AlphaFoldDB" id="A0A8H4L468"/>
<feature type="region of interest" description="Disordered" evidence="2">
    <location>
        <begin position="43"/>
        <end position="66"/>
    </location>
</feature>
<evidence type="ECO:0000313" key="5">
    <source>
        <dbReference type="Proteomes" id="UP000554235"/>
    </source>
</evidence>
<dbReference type="EMBL" id="JAADYS010001502">
    <property type="protein sequence ID" value="KAF4462622.1"/>
    <property type="molecule type" value="Genomic_DNA"/>
</dbReference>